<gene>
    <name evidence="7" type="ORF">KCQ71_06825</name>
</gene>
<proteinExistence type="predicted"/>
<evidence type="ECO:0000313" key="8">
    <source>
        <dbReference type="Proteomes" id="UP000826651"/>
    </source>
</evidence>
<evidence type="ECO:0000256" key="4">
    <source>
        <dbReference type="ARBA" id="ARBA00023136"/>
    </source>
</evidence>
<dbReference type="PANTHER" id="PTHR30221">
    <property type="entry name" value="SMALL-CONDUCTANCE MECHANOSENSITIVE CHANNEL"/>
    <property type="match status" value="1"/>
</dbReference>
<dbReference type="SUPFAM" id="SSF50182">
    <property type="entry name" value="Sm-like ribonucleoproteins"/>
    <property type="match status" value="1"/>
</dbReference>
<feature type="domain" description="Mechanosensitive ion channel MscS" evidence="6">
    <location>
        <begin position="112"/>
        <end position="170"/>
    </location>
</feature>
<evidence type="ECO:0000256" key="2">
    <source>
        <dbReference type="ARBA" id="ARBA00022692"/>
    </source>
</evidence>
<name>A0ABS7S687_9MICO</name>
<dbReference type="Gene3D" id="1.10.287.1260">
    <property type="match status" value="1"/>
</dbReference>
<keyword evidence="8" id="KW-1185">Reference proteome</keyword>
<accession>A0ABS7S687</accession>
<evidence type="ECO:0000256" key="5">
    <source>
        <dbReference type="SAM" id="Phobius"/>
    </source>
</evidence>
<keyword evidence="3 5" id="KW-1133">Transmembrane helix</keyword>
<evidence type="ECO:0000313" key="7">
    <source>
        <dbReference type="EMBL" id="MBZ2195858.1"/>
    </source>
</evidence>
<dbReference type="EMBL" id="JAGSHT010000007">
    <property type="protein sequence ID" value="MBZ2195858.1"/>
    <property type="molecule type" value="Genomic_DNA"/>
</dbReference>
<feature type="transmembrane region" description="Helical" evidence="5">
    <location>
        <begin position="62"/>
        <end position="83"/>
    </location>
</feature>
<dbReference type="PANTHER" id="PTHR30221:SF1">
    <property type="entry name" value="SMALL-CONDUCTANCE MECHANOSENSITIVE CHANNEL"/>
    <property type="match status" value="1"/>
</dbReference>
<evidence type="ECO:0000259" key="6">
    <source>
        <dbReference type="Pfam" id="PF00924"/>
    </source>
</evidence>
<feature type="transmembrane region" description="Helical" evidence="5">
    <location>
        <begin position="89"/>
        <end position="108"/>
    </location>
</feature>
<sequence>MIGAEGQNPTDQLTELVDSASLNGWDLLVVVIVVILTWVGSRTGRRTVMRLLTKTDAVPYEVAYTCSRAVGYFIVLLGVGIALSVLGAQIQPVLAAVILIAVVAYFALRGVADNFGASLILQMRKPLRVGDWVETDDRWGTVTDMNARSVVLRTSDGKVIHVPNAQLLSDPLVIQPVKGSVRSEIEVRTTDVSRLTAVATTAVTLAAAVDGVLAEPAPDLVWVASTPERTTGRIRVWHEAGANTKVGSNVVRVVSEGLAEAGLTVSLTSPPPAPPLSPAPSL</sequence>
<keyword evidence="2 5" id="KW-0812">Transmembrane</keyword>
<comment type="subcellular location">
    <subcellularLocation>
        <location evidence="1">Membrane</location>
    </subcellularLocation>
</comment>
<protein>
    <submittedName>
        <fullName evidence="7">Mechanosensitive ion channel</fullName>
    </submittedName>
</protein>
<evidence type="ECO:0000256" key="3">
    <source>
        <dbReference type="ARBA" id="ARBA00022989"/>
    </source>
</evidence>
<dbReference type="InterPro" id="IPR045275">
    <property type="entry name" value="MscS_archaea/bacteria_type"/>
</dbReference>
<organism evidence="7 8">
    <name type="scientific">Occultella gossypii</name>
    <dbReference type="NCBI Taxonomy" id="2800820"/>
    <lineage>
        <taxon>Bacteria</taxon>
        <taxon>Bacillati</taxon>
        <taxon>Actinomycetota</taxon>
        <taxon>Actinomycetes</taxon>
        <taxon>Micrococcales</taxon>
        <taxon>Ruaniaceae</taxon>
        <taxon>Occultella</taxon>
    </lineage>
</organism>
<dbReference type="InterPro" id="IPR010920">
    <property type="entry name" value="LSM_dom_sf"/>
</dbReference>
<reference evidence="7 8" key="1">
    <citation type="submission" date="2021-04" db="EMBL/GenBank/DDBJ databases">
        <title>Ruania sp. nov., isolated from sandy soil of mangrove forest.</title>
        <authorList>
            <person name="Ge X."/>
            <person name="Huang R."/>
            <person name="Liu W."/>
        </authorList>
    </citation>
    <scope>NUCLEOTIDE SEQUENCE [LARGE SCALE GENOMIC DNA]</scope>
    <source>
        <strain evidence="7 8">N2-46</strain>
    </source>
</reference>
<dbReference type="Proteomes" id="UP000826651">
    <property type="component" value="Unassembled WGS sequence"/>
</dbReference>
<dbReference type="InterPro" id="IPR023408">
    <property type="entry name" value="MscS_beta-dom_sf"/>
</dbReference>
<keyword evidence="4 5" id="KW-0472">Membrane</keyword>
<dbReference type="Pfam" id="PF00924">
    <property type="entry name" value="MS_channel_2nd"/>
    <property type="match status" value="1"/>
</dbReference>
<dbReference type="RefSeq" id="WP_223404204.1">
    <property type="nucleotide sequence ID" value="NZ_JAGSHT010000007.1"/>
</dbReference>
<comment type="caution">
    <text evidence="7">The sequence shown here is derived from an EMBL/GenBank/DDBJ whole genome shotgun (WGS) entry which is preliminary data.</text>
</comment>
<evidence type="ECO:0000256" key="1">
    <source>
        <dbReference type="ARBA" id="ARBA00004370"/>
    </source>
</evidence>
<dbReference type="InterPro" id="IPR006685">
    <property type="entry name" value="MscS_channel_2nd"/>
</dbReference>
<feature type="transmembrane region" description="Helical" evidence="5">
    <location>
        <begin position="22"/>
        <end position="41"/>
    </location>
</feature>
<dbReference type="Gene3D" id="2.30.30.60">
    <property type="match status" value="1"/>
</dbReference>